<proteinExistence type="predicted"/>
<organism evidence="1">
    <name type="scientific">marine sediment metagenome</name>
    <dbReference type="NCBI Taxonomy" id="412755"/>
    <lineage>
        <taxon>unclassified sequences</taxon>
        <taxon>metagenomes</taxon>
        <taxon>ecological metagenomes</taxon>
    </lineage>
</organism>
<comment type="caution">
    <text evidence="1">The sequence shown here is derived from an EMBL/GenBank/DDBJ whole genome shotgun (WGS) entry which is preliminary data.</text>
</comment>
<reference evidence="1" key="1">
    <citation type="journal article" date="2014" name="Front. Microbiol.">
        <title>High frequency of phylogenetically diverse reductive dehalogenase-homologous genes in deep subseafloor sedimentary metagenomes.</title>
        <authorList>
            <person name="Kawai M."/>
            <person name="Futagami T."/>
            <person name="Toyoda A."/>
            <person name="Takaki Y."/>
            <person name="Nishi S."/>
            <person name="Hori S."/>
            <person name="Arai W."/>
            <person name="Tsubouchi T."/>
            <person name="Morono Y."/>
            <person name="Uchiyama I."/>
            <person name="Ito T."/>
            <person name="Fujiyama A."/>
            <person name="Inagaki F."/>
            <person name="Takami H."/>
        </authorList>
    </citation>
    <scope>NUCLEOTIDE SEQUENCE</scope>
    <source>
        <strain evidence="1">Expedition CK06-06</strain>
    </source>
</reference>
<feature type="non-terminal residue" evidence="1">
    <location>
        <position position="74"/>
    </location>
</feature>
<evidence type="ECO:0000313" key="1">
    <source>
        <dbReference type="EMBL" id="GAI80538.1"/>
    </source>
</evidence>
<gene>
    <name evidence="1" type="ORF">S12H4_21081</name>
</gene>
<protein>
    <submittedName>
        <fullName evidence="1">Uncharacterized protein</fullName>
    </submittedName>
</protein>
<name>X1RIU8_9ZZZZ</name>
<accession>X1RIU8</accession>
<sequence length="74" mass="8045">MKVKALRGGGQYGNIFLIVIDSWKQGVGPDKIASGNPFRIFASFAMFVGRSVNQCTFLIEDIAVASGKPAFYNE</sequence>
<dbReference type="EMBL" id="BARW01010793">
    <property type="protein sequence ID" value="GAI80538.1"/>
    <property type="molecule type" value="Genomic_DNA"/>
</dbReference>
<dbReference type="AlphaFoldDB" id="X1RIU8"/>